<keyword evidence="3" id="KW-1185">Reference proteome</keyword>
<evidence type="ECO:0000313" key="3">
    <source>
        <dbReference type="Proteomes" id="UP001328107"/>
    </source>
</evidence>
<sequence>MNKRRKEQNAAAKKFNKRSAPPPVIYANASAAANSKALMRKSSFAAGHCDRRVVKELRPLPCISYKEQLPCLAPPPRRLL</sequence>
<comment type="caution">
    <text evidence="2">The sequence shown here is derived from an EMBL/GenBank/DDBJ whole genome shotgun (WGS) entry which is preliminary data.</text>
</comment>
<protein>
    <submittedName>
        <fullName evidence="2">Uncharacterized protein</fullName>
    </submittedName>
</protein>
<feature type="non-terminal residue" evidence="2">
    <location>
        <position position="80"/>
    </location>
</feature>
<gene>
    <name evidence="2" type="ORF">PMAYCL1PPCAC_21841</name>
</gene>
<evidence type="ECO:0000313" key="2">
    <source>
        <dbReference type="EMBL" id="GMR51646.1"/>
    </source>
</evidence>
<reference evidence="3" key="1">
    <citation type="submission" date="2022-10" db="EMBL/GenBank/DDBJ databases">
        <title>Genome assembly of Pristionchus species.</title>
        <authorList>
            <person name="Yoshida K."/>
            <person name="Sommer R.J."/>
        </authorList>
    </citation>
    <scope>NUCLEOTIDE SEQUENCE [LARGE SCALE GENOMIC DNA]</scope>
    <source>
        <strain evidence="3">RS5460</strain>
    </source>
</reference>
<organism evidence="2 3">
    <name type="scientific">Pristionchus mayeri</name>
    <dbReference type="NCBI Taxonomy" id="1317129"/>
    <lineage>
        <taxon>Eukaryota</taxon>
        <taxon>Metazoa</taxon>
        <taxon>Ecdysozoa</taxon>
        <taxon>Nematoda</taxon>
        <taxon>Chromadorea</taxon>
        <taxon>Rhabditida</taxon>
        <taxon>Rhabditina</taxon>
        <taxon>Diplogasteromorpha</taxon>
        <taxon>Diplogasteroidea</taxon>
        <taxon>Neodiplogasteridae</taxon>
        <taxon>Pristionchus</taxon>
    </lineage>
</organism>
<dbReference type="EMBL" id="BTRK01000005">
    <property type="protein sequence ID" value="GMR51646.1"/>
    <property type="molecule type" value="Genomic_DNA"/>
</dbReference>
<evidence type="ECO:0000256" key="1">
    <source>
        <dbReference type="SAM" id="MobiDB-lite"/>
    </source>
</evidence>
<feature type="region of interest" description="Disordered" evidence="1">
    <location>
        <begin position="1"/>
        <end position="21"/>
    </location>
</feature>
<name>A0AAN5I5R3_9BILA</name>
<proteinExistence type="predicted"/>
<accession>A0AAN5I5R3</accession>
<dbReference type="AlphaFoldDB" id="A0AAN5I5R3"/>
<dbReference type="Proteomes" id="UP001328107">
    <property type="component" value="Unassembled WGS sequence"/>
</dbReference>